<dbReference type="SFLD" id="SFLDG00358">
    <property type="entry name" value="Main_(cytGST)"/>
    <property type="match status" value="1"/>
</dbReference>
<dbReference type="InterPro" id="IPR010987">
    <property type="entry name" value="Glutathione-S-Trfase_C-like"/>
</dbReference>
<evidence type="ECO:0000256" key="1">
    <source>
        <dbReference type="ARBA" id="ARBA00011738"/>
    </source>
</evidence>
<accession>A0A0A1WR96</accession>
<dbReference type="InterPro" id="IPR040079">
    <property type="entry name" value="Glutathione_S-Trfase"/>
</dbReference>
<dbReference type="Pfam" id="PF00043">
    <property type="entry name" value="GST_C"/>
    <property type="match status" value="1"/>
</dbReference>
<dbReference type="SFLD" id="SFLDG01153">
    <property type="entry name" value="Main.4:_Theta-like"/>
    <property type="match status" value="1"/>
</dbReference>
<reference evidence="4" key="2">
    <citation type="journal article" date="2015" name="Gigascience">
        <title>Reconstructing a comprehensive transcriptome assembly of a white-pupal translocated strain of the pest fruit fly Bactrocera cucurbitae.</title>
        <authorList>
            <person name="Sim S.B."/>
            <person name="Calla B."/>
            <person name="Hall B."/>
            <person name="DeRego T."/>
            <person name="Geib S.M."/>
        </authorList>
    </citation>
    <scope>NUCLEOTIDE SEQUENCE</scope>
</reference>
<dbReference type="PROSITE" id="PS50405">
    <property type="entry name" value="GST_CTER"/>
    <property type="match status" value="1"/>
</dbReference>
<organism evidence="4">
    <name type="scientific">Zeugodacus cucurbitae</name>
    <name type="common">Melon fruit fly</name>
    <name type="synonym">Bactrocera cucurbitae</name>
    <dbReference type="NCBI Taxonomy" id="28588"/>
    <lineage>
        <taxon>Eukaryota</taxon>
        <taxon>Metazoa</taxon>
        <taxon>Ecdysozoa</taxon>
        <taxon>Arthropoda</taxon>
        <taxon>Hexapoda</taxon>
        <taxon>Insecta</taxon>
        <taxon>Pterygota</taxon>
        <taxon>Neoptera</taxon>
        <taxon>Endopterygota</taxon>
        <taxon>Diptera</taxon>
        <taxon>Brachycera</taxon>
        <taxon>Muscomorpha</taxon>
        <taxon>Tephritoidea</taxon>
        <taxon>Tephritidae</taxon>
        <taxon>Zeugodacus</taxon>
        <taxon>Zeugodacus</taxon>
    </lineage>
</organism>
<dbReference type="InterPro" id="IPR036282">
    <property type="entry name" value="Glutathione-S-Trfase_C_sf"/>
</dbReference>
<dbReference type="PANTHER" id="PTHR43969:SF3">
    <property type="entry name" value="GLUTATHIONE S TRANSFERASE E11, ISOFORM A-RELATED"/>
    <property type="match status" value="1"/>
</dbReference>
<gene>
    <name evidence="4" type="primary">GST1_12</name>
    <name evidence="4" type="ORF">g.14429</name>
</gene>
<dbReference type="Gene3D" id="3.40.30.10">
    <property type="entry name" value="Glutaredoxin"/>
    <property type="match status" value="1"/>
</dbReference>
<dbReference type="InterPro" id="IPR036249">
    <property type="entry name" value="Thioredoxin-like_sf"/>
</dbReference>
<evidence type="ECO:0000313" key="4">
    <source>
        <dbReference type="EMBL" id="JAD01332.1"/>
    </source>
</evidence>
<sequence length="263" mass="29609">MFFVYSKSTGSCGVTLSCRVSSKAVAVFLDNYLVNMSSKPVLYYAARSPPCRAVLLTAAAIGLELDLRPTNLKERDHLTPEFLKLNPQHTIPVLDDNGTIVTDSHVINAYLVDTYSPDETLYPKDQLKRREVDARLYFDAGHLFPRVRLMVEPIIYFDAYEISQEKIAYMQLAYDGLERCLANAPYLCGEHLTIADLCAVASVSTAALFAPIDEEKFPKLAAWLKRLSLLPYYQKNNQDGADLLHSFVTERMVTNKKAKEAEK</sequence>
<dbReference type="InterPro" id="IPR004045">
    <property type="entry name" value="Glutathione_S-Trfase_N"/>
</dbReference>
<dbReference type="GO" id="GO:0006749">
    <property type="term" value="P:glutathione metabolic process"/>
    <property type="evidence" value="ECO:0007669"/>
    <property type="project" value="TreeGrafter"/>
</dbReference>
<protein>
    <submittedName>
        <fullName evidence="4">Glutathione S-transferase 1</fullName>
    </submittedName>
</protein>
<evidence type="ECO:0000259" key="2">
    <source>
        <dbReference type="PROSITE" id="PS50404"/>
    </source>
</evidence>
<dbReference type="Gene3D" id="1.20.1050.10">
    <property type="match status" value="1"/>
</dbReference>
<dbReference type="CDD" id="cd03177">
    <property type="entry name" value="GST_C_Delta_Epsilon"/>
    <property type="match status" value="1"/>
</dbReference>
<dbReference type="PROSITE" id="PS50404">
    <property type="entry name" value="GST_NTER"/>
    <property type="match status" value="1"/>
</dbReference>
<dbReference type="FunFam" id="3.40.30.10:FF:000034">
    <property type="entry name" value="glutathione S-transferase 1"/>
    <property type="match status" value="1"/>
</dbReference>
<reference evidence="4" key="1">
    <citation type="submission" date="2014-11" db="EMBL/GenBank/DDBJ databases">
        <authorList>
            <person name="Geib S."/>
        </authorList>
    </citation>
    <scope>NUCLEOTIDE SEQUENCE</scope>
</reference>
<proteinExistence type="predicted"/>
<dbReference type="PANTHER" id="PTHR43969">
    <property type="entry name" value="GLUTATHIONE S TRANSFERASE D10, ISOFORM A-RELATED"/>
    <property type="match status" value="1"/>
</dbReference>
<dbReference type="SUPFAM" id="SSF52833">
    <property type="entry name" value="Thioredoxin-like"/>
    <property type="match status" value="1"/>
</dbReference>
<dbReference type="GO" id="GO:0004364">
    <property type="term" value="F:glutathione transferase activity"/>
    <property type="evidence" value="ECO:0007669"/>
    <property type="project" value="TreeGrafter"/>
</dbReference>
<evidence type="ECO:0000259" key="3">
    <source>
        <dbReference type="PROSITE" id="PS50405"/>
    </source>
</evidence>
<dbReference type="PROSITE" id="PS51257">
    <property type="entry name" value="PROKAR_LIPOPROTEIN"/>
    <property type="match status" value="1"/>
</dbReference>
<dbReference type="CDD" id="cd03045">
    <property type="entry name" value="GST_N_Delta_Epsilon"/>
    <property type="match status" value="1"/>
</dbReference>
<dbReference type="Pfam" id="PF13417">
    <property type="entry name" value="GST_N_3"/>
    <property type="match status" value="1"/>
</dbReference>
<keyword evidence="4" id="KW-0808">Transferase</keyword>
<feature type="domain" description="GST N-terminal" evidence="2">
    <location>
        <begin position="38"/>
        <end position="119"/>
    </location>
</feature>
<dbReference type="SFLD" id="SFLDS00019">
    <property type="entry name" value="Glutathione_Transferase_(cytos"/>
    <property type="match status" value="1"/>
</dbReference>
<dbReference type="EMBL" id="GBXI01012960">
    <property type="protein sequence ID" value="JAD01332.1"/>
    <property type="molecule type" value="Transcribed_RNA"/>
</dbReference>
<dbReference type="FunFam" id="1.20.1050.10:FF:000007">
    <property type="entry name" value="Glutathione S-transferase 1-1"/>
    <property type="match status" value="1"/>
</dbReference>
<dbReference type="InterPro" id="IPR004046">
    <property type="entry name" value="GST_C"/>
</dbReference>
<comment type="subunit">
    <text evidence="1">Homodimer.</text>
</comment>
<dbReference type="SUPFAM" id="SSF47616">
    <property type="entry name" value="GST C-terminal domain-like"/>
    <property type="match status" value="1"/>
</dbReference>
<feature type="domain" description="GST C-terminal" evidence="3">
    <location>
        <begin position="125"/>
        <end position="256"/>
    </location>
</feature>
<dbReference type="AlphaFoldDB" id="A0A0A1WR96"/>
<name>A0A0A1WR96_ZEUCU</name>